<proteinExistence type="predicted"/>
<keyword evidence="2" id="KW-1185">Reference proteome</keyword>
<reference evidence="1" key="1">
    <citation type="submission" date="2021-02" db="EMBL/GenBank/DDBJ databases">
        <authorList>
            <consortium name="DOE Joint Genome Institute"/>
            <person name="Ahrendt S."/>
            <person name="Looney B.P."/>
            <person name="Miyauchi S."/>
            <person name="Morin E."/>
            <person name="Drula E."/>
            <person name="Courty P.E."/>
            <person name="Chicoki N."/>
            <person name="Fauchery L."/>
            <person name="Kohler A."/>
            <person name="Kuo A."/>
            <person name="Labutti K."/>
            <person name="Pangilinan J."/>
            <person name="Lipzen A."/>
            <person name="Riley R."/>
            <person name="Andreopoulos W."/>
            <person name="He G."/>
            <person name="Johnson J."/>
            <person name="Barry K.W."/>
            <person name="Grigoriev I.V."/>
            <person name="Nagy L."/>
            <person name="Hibbett D."/>
            <person name="Henrissat B."/>
            <person name="Matheny P.B."/>
            <person name="Labbe J."/>
            <person name="Martin F."/>
        </authorList>
    </citation>
    <scope>NUCLEOTIDE SEQUENCE</scope>
    <source>
        <strain evidence="1">EC-137</strain>
    </source>
</reference>
<keyword evidence="1" id="KW-0378">Hydrolase</keyword>
<organism evidence="1 2">
    <name type="scientific">Vararia minispora EC-137</name>
    <dbReference type="NCBI Taxonomy" id="1314806"/>
    <lineage>
        <taxon>Eukaryota</taxon>
        <taxon>Fungi</taxon>
        <taxon>Dikarya</taxon>
        <taxon>Basidiomycota</taxon>
        <taxon>Agaricomycotina</taxon>
        <taxon>Agaricomycetes</taxon>
        <taxon>Russulales</taxon>
        <taxon>Lachnocladiaceae</taxon>
        <taxon>Vararia</taxon>
    </lineage>
</organism>
<gene>
    <name evidence="1" type="ORF">K488DRAFT_49355</name>
</gene>
<protein>
    <submittedName>
        <fullName evidence="1">Alpha/Beta hydrolase protein</fullName>
    </submittedName>
</protein>
<evidence type="ECO:0000313" key="2">
    <source>
        <dbReference type="Proteomes" id="UP000814128"/>
    </source>
</evidence>
<evidence type="ECO:0000313" key="1">
    <source>
        <dbReference type="EMBL" id="KAI0032719.1"/>
    </source>
</evidence>
<reference evidence="1" key="2">
    <citation type="journal article" date="2022" name="New Phytol.">
        <title>Evolutionary transition to the ectomycorrhizal habit in the genomes of a hyperdiverse lineage of mushroom-forming fungi.</title>
        <authorList>
            <person name="Looney B."/>
            <person name="Miyauchi S."/>
            <person name="Morin E."/>
            <person name="Drula E."/>
            <person name="Courty P.E."/>
            <person name="Kohler A."/>
            <person name="Kuo A."/>
            <person name="LaButti K."/>
            <person name="Pangilinan J."/>
            <person name="Lipzen A."/>
            <person name="Riley R."/>
            <person name="Andreopoulos W."/>
            <person name="He G."/>
            <person name="Johnson J."/>
            <person name="Nolan M."/>
            <person name="Tritt A."/>
            <person name="Barry K.W."/>
            <person name="Grigoriev I.V."/>
            <person name="Nagy L.G."/>
            <person name="Hibbett D."/>
            <person name="Henrissat B."/>
            <person name="Matheny P.B."/>
            <person name="Labbe J."/>
            <person name="Martin F.M."/>
        </authorList>
    </citation>
    <scope>NUCLEOTIDE SEQUENCE</scope>
    <source>
        <strain evidence="1">EC-137</strain>
    </source>
</reference>
<sequence length="278" mass="30652">MVTAQWPRIPQIPWHKDSGGVPVQTYNDLVRFTKYASAVYTPVCPRPLGNKLVAEFTNVVTGAHGFVARDDERREIVVAFRGSQQLEDMFTDANMFLVPHGINDTVRVHAGFALAYESVKAVMLETVNEQVAFYDDYDVIVTGHSMGGSLASLAGLAIKTNTTDLSVRIFTFGQPRTGNGPFADLVEATVGTENIFRGLAERTPDGVPTIIPKALGYCHHGTEYWHFAEPPNRKNVLRCEEQEDPKCSRSIPSTGINVAHDVYFGRCMYISCPSLPLA</sequence>
<name>A0ACB8QLJ1_9AGAM</name>
<accession>A0ACB8QLJ1</accession>
<dbReference type="Proteomes" id="UP000814128">
    <property type="component" value="Unassembled WGS sequence"/>
</dbReference>
<dbReference type="EMBL" id="MU273538">
    <property type="protein sequence ID" value="KAI0032719.1"/>
    <property type="molecule type" value="Genomic_DNA"/>
</dbReference>
<comment type="caution">
    <text evidence="1">The sequence shown here is derived from an EMBL/GenBank/DDBJ whole genome shotgun (WGS) entry which is preliminary data.</text>
</comment>